<protein>
    <submittedName>
        <fullName evidence="1">Fe-only nitrogenase accessory protein AnfO</fullName>
    </submittedName>
</protein>
<evidence type="ECO:0000313" key="1">
    <source>
        <dbReference type="EMBL" id="BDV41614.1"/>
    </source>
</evidence>
<gene>
    <name evidence="1" type="ORF">GURASL_05370</name>
</gene>
<dbReference type="EMBL" id="AP027151">
    <property type="protein sequence ID" value="BDV41614.1"/>
    <property type="molecule type" value="Genomic_DNA"/>
</dbReference>
<reference evidence="1 2" key="1">
    <citation type="submission" date="2022-12" db="EMBL/GenBank/DDBJ databases">
        <title>Polyphasic characterization of Geotalea uranireducens NIT-SL11 newly isolated from a complex of sewage sludge and microbially reduced graphene oxide.</title>
        <authorList>
            <person name="Xie L."/>
            <person name="Yoshida N."/>
            <person name="Meng L."/>
        </authorList>
    </citation>
    <scope>NUCLEOTIDE SEQUENCE [LARGE SCALE GENOMIC DNA]</scope>
    <source>
        <strain evidence="1 2">NIT-SL11</strain>
    </source>
</reference>
<dbReference type="NCBIfam" id="TIGR02940">
    <property type="entry name" value="anfO_nitrog"/>
    <property type="match status" value="1"/>
</dbReference>
<dbReference type="Proteomes" id="UP001317705">
    <property type="component" value="Chromosome"/>
</dbReference>
<sequence length="247" mass="26514">MKIASYVNVHGDVAGFHENGQVCLYENGENGWLKIREIPFGIHADLSLSEIKAAIRKAVAQLDGCKVFVLSEVRGLLNAVLQEEFGFRTWQSHGALLEQLDSVSRHDQAFIAAQAAKPVTGHTCSVPANRSGCGGGCSTHPSGSPPALTETAKPLPAPQSLGNGCYRINLAEILANDSSLNSKQVLVPFMASVKFTQLEVLCDHPPRWFSRELDKLDLIVASEQPAGNGKGTRVLLVPAKETVVHPS</sequence>
<dbReference type="Pfam" id="PF09582">
    <property type="entry name" value="AnfO_nitrog"/>
    <property type="match status" value="1"/>
</dbReference>
<proteinExistence type="predicted"/>
<name>A0ABM8EH71_9BACT</name>
<evidence type="ECO:0000313" key="2">
    <source>
        <dbReference type="Proteomes" id="UP001317705"/>
    </source>
</evidence>
<accession>A0ABM8EH71</accession>
<organism evidence="1 2">
    <name type="scientific">Geotalea uraniireducens</name>
    <dbReference type="NCBI Taxonomy" id="351604"/>
    <lineage>
        <taxon>Bacteria</taxon>
        <taxon>Pseudomonadati</taxon>
        <taxon>Thermodesulfobacteriota</taxon>
        <taxon>Desulfuromonadia</taxon>
        <taxon>Geobacterales</taxon>
        <taxon>Geobacteraceae</taxon>
        <taxon>Geotalea</taxon>
    </lineage>
</organism>
<dbReference type="RefSeq" id="WP_282001618.1">
    <property type="nucleotide sequence ID" value="NZ_AP027151.1"/>
</dbReference>
<keyword evidence="2" id="KW-1185">Reference proteome</keyword>
<dbReference type="InterPro" id="IPR014287">
    <property type="entry name" value="Nase_Fe-Fe_AnfO"/>
</dbReference>